<dbReference type="RefSeq" id="WP_160597288.1">
    <property type="nucleotide sequence ID" value="NZ_WTYS01000001.1"/>
</dbReference>
<dbReference type="InterPro" id="IPR058513">
    <property type="entry name" value="DUF8200"/>
</dbReference>
<sequence length="113" mass="12240">MTLSSSIFRNFSAITLALLYTVFTFGVAVTPAPVQAKTQPVYYIAELAAPTQEARVVARGMVWRCDETRCIAAKNNSRPINICKQLVRETGAVTSFTASGEAFSDDELAKCNG</sequence>
<protein>
    <submittedName>
        <fullName evidence="1">Uncharacterized protein</fullName>
    </submittedName>
</protein>
<dbReference type="InterPro" id="IPR058067">
    <property type="entry name" value="CC_3452-like"/>
</dbReference>
<keyword evidence="2" id="KW-1185">Reference proteome</keyword>
<evidence type="ECO:0000313" key="2">
    <source>
        <dbReference type="Proteomes" id="UP000468943"/>
    </source>
</evidence>
<accession>A0A6I4SK28</accession>
<comment type="caution">
    <text evidence="1">The sequence shown here is derived from an EMBL/GenBank/DDBJ whole genome shotgun (WGS) entry which is preliminary data.</text>
</comment>
<evidence type="ECO:0000313" key="1">
    <source>
        <dbReference type="EMBL" id="MXO56035.1"/>
    </source>
</evidence>
<dbReference type="Proteomes" id="UP000468943">
    <property type="component" value="Unassembled WGS sequence"/>
</dbReference>
<dbReference type="EMBL" id="WTYS01000001">
    <property type="protein sequence ID" value="MXO56035.1"/>
    <property type="molecule type" value="Genomic_DNA"/>
</dbReference>
<proteinExistence type="predicted"/>
<organism evidence="1 2">
    <name type="scientific">Pontixanthobacter gangjinensis</name>
    <dbReference type="NCBI Taxonomy" id="1028742"/>
    <lineage>
        <taxon>Bacteria</taxon>
        <taxon>Pseudomonadati</taxon>
        <taxon>Pseudomonadota</taxon>
        <taxon>Alphaproteobacteria</taxon>
        <taxon>Sphingomonadales</taxon>
        <taxon>Erythrobacteraceae</taxon>
        <taxon>Pontixanthobacter</taxon>
    </lineage>
</organism>
<name>A0A6I4SK28_9SPHN</name>
<dbReference type="AlphaFoldDB" id="A0A6I4SK28"/>
<dbReference type="Pfam" id="PF26624">
    <property type="entry name" value="DUF8200"/>
    <property type="match status" value="1"/>
</dbReference>
<dbReference type="NCBIfam" id="NF047636">
    <property type="entry name" value="CC_3452_fam"/>
    <property type="match status" value="1"/>
</dbReference>
<dbReference type="OrthoDB" id="7594837at2"/>
<gene>
    <name evidence="1" type="ORF">GRI36_03975</name>
</gene>
<reference evidence="1 2" key="1">
    <citation type="submission" date="2019-12" db="EMBL/GenBank/DDBJ databases">
        <title>Genomic-based taxomic classification of the family Erythrobacteraceae.</title>
        <authorList>
            <person name="Xu L."/>
        </authorList>
    </citation>
    <scope>NUCLEOTIDE SEQUENCE [LARGE SCALE GENOMIC DNA]</scope>
    <source>
        <strain evidence="1 2">JCM 17802</strain>
    </source>
</reference>